<gene>
    <name evidence="1" type="ORF">AWRI3578_g2969</name>
</gene>
<keyword evidence="2" id="KW-1185">Reference proteome</keyword>
<evidence type="ECO:0000313" key="1">
    <source>
        <dbReference type="EMBL" id="OEJ83406.1"/>
    </source>
</evidence>
<dbReference type="Proteomes" id="UP000095605">
    <property type="component" value="Unassembled WGS sequence"/>
</dbReference>
<organism evidence="1 2">
    <name type="scientific">Hanseniaspora opuntiae</name>
    <dbReference type="NCBI Taxonomy" id="211096"/>
    <lineage>
        <taxon>Eukaryota</taxon>
        <taxon>Fungi</taxon>
        <taxon>Dikarya</taxon>
        <taxon>Ascomycota</taxon>
        <taxon>Saccharomycotina</taxon>
        <taxon>Saccharomycetes</taxon>
        <taxon>Saccharomycodales</taxon>
        <taxon>Saccharomycodaceae</taxon>
        <taxon>Hanseniaspora</taxon>
    </lineage>
</organism>
<dbReference type="AlphaFoldDB" id="A0A1E5R922"/>
<evidence type="ECO:0000313" key="2">
    <source>
        <dbReference type="Proteomes" id="UP000095605"/>
    </source>
</evidence>
<comment type="caution">
    <text evidence="1">The sequence shown here is derived from an EMBL/GenBank/DDBJ whole genome shotgun (WGS) entry which is preliminary data.</text>
</comment>
<dbReference type="OrthoDB" id="10390477at2759"/>
<dbReference type="EMBL" id="LPNL01000007">
    <property type="protein sequence ID" value="OEJ83406.1"/>
    <property type="molecule type" value="Genomic_DNA"/>
</dbReference>
<sequence>MKYDNALELMHFEYAEDQRKLKKAKIMATLEHSTDKTLAYKKVLAQLRDDADENDIVYNYMDQIEGSNIGNELITRHMHDNDINTGFVDADGNIANNNIFKDCYIEANGVIKYHKITDDISDDQSESDESLNEENMKTSFNKEVLNVNKSEFQKQLNRNNLGLGEVVSYGIEKFVSNDIEDTKNKTGKATKYKKELLYDELNGFFLKSYAVETKKLNDKITAASNFNDILLDLDVINSMADEVLKDGSTTFESKEEKEYIEDIVKMFLLNNAKNKVDIKLDSLRWRMNSINGDLGYDHVGSFELRESAKLDYIVPKLMKSSEDTHGGYGKSSLNKSTKTEKALVSLVHSELINIAKFLEHENKLRKMTITDT</sequence>
<reference evidence="2" key="1">
    <citation type="journal article" date="2016" name="Genome Announc.">
        <title>Genome sequences of three species of Hanseniaspora isolated from spontaneous wine fermentations.</title>
        <authorList>
            <person name="Sternes P.R."/>
            <person name="Lee D."/>
            <person name="Kutyna D.R."/>
            <person name="Borneman A.R."/>
        </authorList>
    </citation>
    <scope>NUCLEOTIDE SEQUENCE [LARGE SCALE GENOMIC DNA]</scope>
    <source>
        <strain evidence="2">AWRI3578</strain>
    </source>
</reference>
<protein>
    <submittedName>
        <fullName evidence="1">Uncharacterized protein</fullName>
    </submittedName>
</protein>
<name>A0A1E5R922_9ASCO</name>
<proteinExistence type="predicted"/>
<accession>A0A1E5R922</accession>